<dbReference type="PANTHER" id="PTHR48475:SF1">
    <property type="entry name" value="RNASE H TYPE-1 DOMAIN-CONTAINING PROTEIN"/>
    <property type="match status" value="1"/>
</dbReference>
<sequence length="117" mass="13668">MVLSDNSKGTDSEMSFSLYYRIEAIISVEIGLPSLRVESFDPQDNLQKIREYLDLLEEARDAVTMRTVAYEQQVAYLYNKKVRVRKFEVGDLVLQSIDLRVRPRIGANFFRIRKALF</sequence>
<dbReference type="PANTHER" id="PTHR48475">
    <property type="entry name" value="RIBONUCLEASE H"/>
    <property type="match status" value="1"/>
</dbReference>
<comment type="caution">
    <text evidence="1">The sequence shown here is derived from an EMBL/GenBank/DDBJ whole genome shotgun (WGS) entry which is preliminary data.</text>
</comment>
<evidence type="ECO:0000313" key="2">
    <source>
        <dbReference type="Proteomes" id="UP001279734"/>
    </source>
</evidence>
<gene>
    <name evidence="1" type="ORF">Nepgr_016949</name>
</gene>
<dbReference type="EMBL" id="BSYO01000015">
    <property type="protein sequence ID" value="GMH15108.1"/>
    <property type="molecule type" value="Genomic_DNA"/>
</dbReference>
<keyword evidence="2" id="KW-1185">Reference proteome</keyword>
<reference evidence="1" key="1">
    <citation type="submission" date="2023-05" db="EMBL/GenBank/DDBJ databases">
        <title>Nepenthes gracilis genome sequencing.</title>
        <authorList>
            <person name="Fukushima K."/>
        </authorList>
    </citation>
    <scope>NUCLEOTIDE SEQUENCE</scope>
    <source>
        <strain evidence="1">SING2019-196</strain>
    </source>
</reference>
<name>A0AAD3SNJ1_NEPGR</name>
<protein>
    <submittedName>
        <fullName evidence="1">Uncharacterized protein</fullName>
    </submittedName>
</protein>
<proteinExistence type="predicted"/>
<dbReference type="Proteomes" id="UP001279734">
    <property type="component" value="Unassembled WGS sequence"/>
</dbReference>
<organism evidence="1 2">
    <name type="scientific">Nepenthes gracilis</name>
    <name type="common">Slender pitcher plant</name>
    <dbReference type="NCBI Taxonomy" id="150966"/>
    <lineage>
        <taxon>Eukaryota</taxon>
        <taxon>Viridiplantae</taxon>
        <taxon>Streptophyta</taxon>
        <taxon>Embryophyta</taxon>
        <taxon>Tracheophyta</taxon>
        <taxon>Spermatophyta</taxon>
        <taxon>Magnoliopsida</taxon>
        <taxon>eudicotyledons</taxon>
        <taxon>Gunneridae</taxon>
        <taxon>Pentapetalae</taxon>
        <taxon>Caryophyllales</taxon>
        <taxon>Nepenthaceae</taxon>
        <taxon>Nepenthes</taxon>
    </lineage>
</organism>
<evidence type="ECO:0000313" key="1">
    <source>
        <dbReference type="EMBL" id="GMH15108.1"/>
    </source>
</evidence>
<accession>A0AAD3SNJ1</accession>
<dbReference type="AlphaFoldDB" id="A0AAD3SNJ1"/>